<dbReference type="OrthoDB" id="396512at2"/>
<reference evidence="2 3" key="1">
    <citation type="submission" date="2016-05" db="EMBL/GenBank/DDBJ databases">
        <title>Microbial solvent formation.</title>
        <authorList>
            <person name="Poehlein A."/>
            <person name="Montoya Solano J.D."/>
            <person name="Flitsch S."/>
            <person name="Krabben P."/>
            <person name="Duerre P."/>
            <person name="Daniel R."/>
        </authorList>
    </citation>
    <scope>NUCLEOTIDE SEQUENCE [LARGE SCALE GENOMIC DNA]</scope>
    <source>
        <strain evidence="2 3">DSM 2619</strain>
    </source>
</reference>
<keyword evidence="2" id="KW-0808">Transferase</keyword>
<dbReference type="PANTHER" id="PTHR22916:SF3">
    <property type="entry name" value="UDP-GLCNAC:BETAGAL BETA-1,3-N-ACETYLGLUCOSAMINYLTRANSFERASE-LIKE PROTEIN 1"/>
    <property type="match status" value="1"/>
</dbReference>
<dbReference type="SUPFAM" id="SSF53448">
    <property type="entry name" value="Nucleotide-diphospho-sugar transferases"/>
    <property type="match status" value="1"/>
</dbReference>
<dbReference type="Proteomes" id="UP000190890">
    <property type="component" value="Unassembled WGS sequence"/>
</dbReference>
<protein>
    <submittedName>
        <fullName evidence="2">UDP-Glc:alpha-D-GlcNAc-diphosphoundecaprenol beta-1,3-glucosyltransferase WfgD</fullName>
        <ecNumber evidence="2">2.4.1.305</ecNumber>
    </submittedName>
</protein>
<dbReference type="AlphaFoldDB" id="A0A1S8TJS1"/>
<keyword evidence="3" id="KW-1185">Reference proteome</keyword>
<keyword evidence="2" id="KW-0328">Glycosyltransferase</keyword>
<dbReference type="Gene3D" id="3.90.550.10">
    <property type="entry name" value="Spore Coat Polysaccharide Biosynthesis Protein SpsA, Chain A"/>
    <property type="match status" value="1"/>
</dbReference>
<dbReference type="InterPro" id="IPR029044">
    <property type="entry name" value="Nucleotide-diphossugar_trans"/>
</dbReference>
<sequence length="367" mass="43787">MEAYEKVTKDLVSIVILSYNNFCYYKECLNSIIKQTCRNIEIILSDDNSEYFNEKDVIDFIRENSNGNIVNTIINRNCKNLGVVKNYNKALKMSKGEYIFYLCIDDELYDENVIQDVVNNFKNTNELIFTGYRYLYDKDMKIKLKILPRENEVNFIKNLHGYKLYEKLCLGSFIAGSCTPFKRELLNRGYLNEEYFHLEDYPRYLNLLKNNIDIGFFDRILIKYRQGGITTSGKISEKLKKDIERVELFEKKEFYRNNFDINWLSKKRIIAWGIGECFTDCLENYSLNIDYLIDSNKNLNNKDKDGIKIYNPDILETEKGKDDRFIFIFSYSNYFDITKELHKLGFIEKHDYYLCNKQILDMMLKEE</sequence>
<dbReference type="Pfam" id="PF00535">
    <property type="entry name" value="Glycos_transf_2"/>
    <property type="match status" value="1"/>
</dbReference>
<organism evidence="2 3">
    <name type="scientific">Clostridium puniceum</name>
    <dbReference type="NCBI Taxonomy" id="29367"/>
    <lineage>
        <taxon>Bacteria</taxon>
        <taxon>Bacillati</taxon>
        <taxon>Bacillota</taxon>
        <taxon>Clostridia</taxon>
        <taxon>Eubacteriales</taxon>
        <taxon>Clostridiaceae</taxon>
        <taxon>Clostridium</taxon>
    </lineage>
</organism>
<evidence type="ECO:0000313" key="2">
    <source>
        <dbReference type="EMBL" id="OOM77961.1"/>
    </source>
</evidence>
<dbReference type="EMBL" id="LZZM01000138">
    <property type="protein sequence ID" value="OOM77961.1"/>
    <property type="molecule type" value="Genomic_DNA"/>
</dbReference>
<accession>A0A1S8TJS1</accession>
<gene>
    <name evidence="2" type="primary">wfgD_1</name>
    <name evidence="2" type="ORF">CLPUN_21340</name>
</gene>
<dbReference type="STRING" id="29367.CLPUN_21340"/>
<dbReference type="EC" id="2.4.1.305" evidence="2"/>
<dbReference type="InterPro" id="IPR001173">
    <property type="entry name" value="Glyco_trans_2-like"/>
</dbReference>
<dbReference type="PANTHER" id="PTHR22916">
    <property type="entry name" value="GLYCOSYLTRANSFERASE"/>
    <property type="match status" value="1"/>
</dbReference>
<evidence type="ECO:0000313" key="3">
    <source>
        <dbReference type="Proteomes" id="UP000190890"/>
    </source>
</evidence>
<name>A0A1S8TJS1_9CLOT</name>
<evidence type="ECO:0000259" key="1">
    <source>
        <dbReference type="Pfam" id="PF00535"/>
    </source>
</evidence>
<dbReference type="GO" id="GO:0016758">
    <property type="term" value="F:hexosyltransferase activity"/>
    <property type="evidence" value="ECO:0007669"/>
    <property type="project" value="UniProtKB-ARBA"/>
</dbReference>
<comment type="caution">
    <text evidence="2">The sequence shown here is derived from an EMBL/GenBank/DDBJ whole genome shotgun (WGS) entry which is preliminary data.</text>
</comment>
<proteinExistence type="predicted"/>
<feature type="domain" description="Glycosyltransferase 2-like" evidence="1">
    <location>
        <begin position="13"/>
        <end position="186"/>
    </location>
</feature>